<accession>M2XG74</accession>
<reference evidence="2" key="1">
    <citation type="journal article" date="2012" name="PLoS Genet.">
        <title>The genomes of the fungal plant pathogens Cladosporium fulvum and Dothistroma septosporum reveal adaptation to different hosts and lifestyles but also signatures of common ancestry.</title>
        <authorList>
            <person name="de Wit P.J.G.M."/>
            <person name="van der Burgt A."/>
            <person name="Oekmen B."/>
            <person name="Stergiopoulos I."/>
            <person name="Abd-Elsalam K.A."/>
            <person name="Aerts A.L."/>
            <person name="Bahkali A.H."/>
            <person name="Beenen H.G."/>
            <person name="Chettri P."/>
            <person name="Cox M.P."/>
            <person name="Datema E."/>
            <person name="de Vries R.P."/>
            <person name="Dhillon B."/>
            <person name="Ganley A.R."/>
            <person name="Griffiths S.A."/>
            <person name="Guo Y."/>
            <person name="Hamelin R.C."/>
            <person name="Henrissat B."/>
            <person name="Kabir M.S."/>
            <person name="Jashni M.K."/>
            <person name="Kema G."/>
            <person name="Klaubauf S."/>
            <person name="Lapidus A."/>
            <person name="Levasseur A."/>
            <person name="Lindquist E."/>
            <person name="Mehrabi R."/>
            <person name="Ohm R.A."/>
            <person name="Owen T.J."/>
            <person name="Salamov A."/>
            <person name="Schwelm A."/>
            <person name="Schijlen E."/>
            <person name="Sun H."/>
            <person name="van den Burg H.A."/>
            <person name="van Ham R.C.H.J."/>
            <person name="Zhang S."/>
            <person name="Goodwin S.B."/>
            <person name="Grigoriev I.V."/>
            <person name="Collemare J."/>
            <person name="Bradshaw R.E."/>
        </authorList>
    </citation>
    <scope>NUCLEOTIDE SEQUENCE [LARGE SCALE GENOMIC DNA]</scope>
    <source>
        <strain evidence="2">NZE10 / CBS 128990</strain>
    </source>
</reference>
<keyword evidence="2" id="KW-1185">Reference proteome</keyword>
<gene>
    <name evidence="1" type="ORF">DOTSEDRAFT_39613</name>
</gene>
<name>M2XG74_DOTSN</name>
<evidence type="ECO:0000313" key="2">
    <source>
        <dbReference type="Proteomes" id="UP000016933"/>
    </source>
</evidence>
<proteinExistence type="predicted"/>
<dbReference type="HOGENOM" id="CLU_1496174_0_0_1"/>
<dbReference type="AlphaFoldDB" id="M2XG74"/>
<organism evidence="1 2">
    <name type="scientific">Dothistroma septosporum (strain NZE10 / CBS 128990)</name>
    <name type="common">Red band needle blight fungus</name>
    <name type="synonym">Mycosphaerella pini</name>
    <dbReference type="NCBI Taxonomy" id="675120"/>
    <lineage>
        <taxon>Eukaryota</taxon>
        <taxon>Fungi</taxon>
        <taxon>Dikarya</taxon>
        <taxon>Ascomycota</taxon>
        <taxon>Pezizomycotina</taxon>
        <taxon>Dothideomycetes</taxon>
        <taxon>Dothideomycetidae</taxon>
        <taxon>Mycosphaerellales</taxon>
        <taxon>Mycosphaerellaceae</taxon>
        <taxon>Dothistroma</taxon>
    </lineage>
</organism>
<evidence type="ECO:0000313" key="1">
    <source>
        <dbReference type="EMBL" id="EME38071.1"/>
    </source>
</evidence>
<dbReference type="Proteomes" id="UP000016933">
    <property type="component" value="Unassembled WGS sequence"/>
</dbReference>
<reference evidence="1 2" key="2">
    <citation type="journal article" date="2012" name="PLoS Pathog.">
        <title>Diverse lifestyles and strategies of plant pathogenesis encoded in the genomes of eighteen Dothideomycetes fungi.</title>
        <authorList>
            <person name="Ohm R.A."/>
            <person name="Feau N."/>
            <person name="Henrissat B."/>
            <person name="Schoch C.L."/>
            <person name="Horwitz B.A."/>
            <person name="Barry K.W."/>
            <person name="Condon B.J."/>
            <person name="Copeland A.C."/>
            <person name="Dhillon B."/>
            <person name="Glaser F."/>
            <person name="Hesse C.N."/>
            <person name="Kosti I."/>
            <person name="LaButti K."/>
            <person name="Lindquist E.A."/>
            <person name="Lucas S."/>
            <person name="Salamov A.A."/>
            <person name="Bradshaw R.E."/>
            <person name="Ciuffetti L."/>
            <person name="Hamelin R.C."/>
            <person name="Kema G.H.J."/>
            <person name="Lawrence C."/>
            <person name="Scott J.A."/>
            <person name="Spatafora J.W."/>
            <person name="Turgeon B.G."/>
            <person name="de Wit P.J.G.M."/>
            <person name="Zhong S."/>
            <person name="Goodwin S.B."/>
            <person name="Grigoriev I.V."/>
        </authorList>
    </citation>
    <scope>NUCLEOTIDE SEQUENCE [LARGE SCALE GENOMIC DNA]</scope>
    <source>
        <strain evidence="2">NZE10 / CBS 128990</strain>
    </source>
</reference>
<protein>
    <submittedName>
        <fullName evidence="1">Uncharacterized protein</fullName>
    </submittedName>
</protein>
<sequence>MREQLAAARRQEHDPSLRTIGGRILGQPRIAHPRTEMSIWHCLIEDGALSPAKACTKLFDIGLRKSIKPRQPELKLNTSGWEGMPLLSSTKASSAVLIDSSTDVVTLPDLDNEENDLLVKSAAELIDRVPLIFPKVQNLDIHLVFHNTRLWIQGAYPRDIHQPVYLAQSNAMPDETARRV</sequence>
<dbReference type="EMBL" id="KB446548">
    <property type="protein sequence ID" value="EME38071.1"/>
    <property type="molecule type" value="Genomic_DNA"/>
</dbReference>